<proteinExistence type="predicted"/>
<evidence type="ECO:0008006" key="4">
    <source>
        <dbReference type="Google" id="ProtNLM"/>
    </source>
</evidence>
<sequence length="171" mass="19378">MLKNASFNALPALNSSSSSVTSVGISSSSNSTTPPSPNVFAQALAPQIEKCVNQYEHKKAYNKEYYQKRTKLKREEEKKNLEEIQIKIQTLEKENTELKSNLNSLIQERQKFAEFYNSSLKEKSDTASQIEQQLTYIQELTQRLNSLYQDNVSLANELSRVSTSPMNSSSI</sequence>
<keyword evidence="1" id="KW-0175">Coiled coil</keyword>
<gene>
    <name evidence="3" type="ORF">Solivirus1_56</name>
</gene>
<evidence type="ECO:0000256" key="1">
    <source>
        <dbReference type="SAM" id="Coils"/>
    </source>
</evidence>
<feature type="coiled-coil region" evidence="1">
    <location>
        <begin position="58"/>
        <end position="108"/>
    </location>
</feature>
<reference evidence="3" key="1">
    <citation type="submission" date="2018-10" db="EMBL/GenBank/DDBJ databases">
        <title>Hidden diversity of soil giant viruses.</title>
        <authorList>
            <person name="Schulz F."/>
            <person name="Alteio L."/>
            <person name="Goudeau D."/>
            <person name="Ryan E.M."/>
            <person name="Malmstrom R.R."/>
            <person name="Blanchard J."/>
            <person name="Woyke T."/>
        </authorList>
    </citation>
    <scope>NUCLEOTIDE SEQUENCE</scope>
    <source>
        <strain evidence="3">SOV1</strain>
    </source>
</reference>
<protein>
    <recommendedName>
        <fullName evidence="4">BZIP domain-containing protein</fullName>
    </recommendedName>
</protein>
<evidence type="ECO:0000313" key="3">
    <source>
        <dbReference type="EMBL" id="AYV85899.1"/>
    </source>
</evidence>
<accession>A0A3G5AJR5</accession>
<organism evidence="3">
    <name type="scientific">Solivirus sp</name>
    <dbReference type="NCBI Taxonomy" id="2487772"/>
    <lineage>
        <taxon>Viruses</taxon>
        <taxon>Pithoviruses</taxon>
    </lineage>
</organism>
<evidence type="ECO:0000256" key="2">
    <source>
        <dbReference type="SAM" id="MobiDB-lite"/>
    </source>
</evidence>
<feature type="region of interest" description="Disordered" evidence="2">
    <location>
        <begin position="13"/>
        <end position="36"/>
    </location>
</feature>
<name>A0A3G5AJR5_9VIRU</name>
<dbReference type="EMBL" id="MK072489">
    <property type="protein sequence ID" value="AYV85899.1"/>
    <property type="molecule type" value="Genomic_DNA"/>
</dbReference>
<feature type="compositionally biased region" description="Low complexity" evidence="2">
    <location>
        <begin position="14"/>
        <end position="33"/>
    </location>
</feature>